<evidence type="ECO:0000259" key="15">
    <source>
        <dbReference type="Pfam" id="PF02880"/>
    </source>
</evidence>
<dbReference type="InterPro" id="IPR005846">
    <property type="entry name" value="A-D-PHexomutase_a/b/a-III"/>
</dbReference>
<dbReference type="Pfam" id="PF00408">
    <property type="entry name" value="PGM_PMM_IV"/>
    <property type="match status" value="1"/>
</dbReference>
<evidence type="ECO:0000256" key="1">
    <source>
        <dbReference type="ARBA" id="ARBA00010231"/>
    </source>
</evidence>
<dbReference type="SUPFAM" id="SSF53738">
    <property type="entry name" value="Phosphoglucomutase, first 3 domains"/>
    <property type="match status" value="3"/>
</dbReference>
<dbReference type="FunFam" id="3.30.310.50:FF:000001">
    <property type="entry name" value="Phosphoglucosamine mutase"/>
    <property type="match status" value="1"/>
</dbReference>
<evidence type="ECO:0000256" key="3">
    <source>
        <dbReference type="ARBA" id="ARBA00022723"/>
    </source>
</evidence>
<comment type="cofactor">
    <cofactor evidence="9">
        <name>Mg(2+)</name>
        <dbReference type="ChEBI" id="CHEBI:18420"/>
    </cofactor>
    <text evidence="9">Binds 1 Mg(2+) ion per subunit.</text>
</comment>
<keyword evidence="3 9" id="KW-0479">Metal-binding</keyword>
<dbReference type="PANTHER" id="PTHR42946">
    <property type="entry name" value="PHOSPHOHEXOSE MUTASE"/>
    <property type="match status" value="1"/>
</dbReference>
<evidence type="ECO:0000256" key="10">
    <source>
        <dbReference type="RuleBase" id="RU004326"/>
    </source>
</evidence>
<dbReference type="GO" id="GO:0009252">
    <property type="term" value="P:peptidoglycan biosynthetic process"/>
    <property type="evidence" value="ECO:0007669"/>
    <property type="project" value="TreeGrafter"/>
</dbReference>
<feature type="binding site" evidence="9">
    <location>
        <position position="251"/>
    </location>
    <ligand>
        <name>Mg(2+)</name>
        <dbReference type="ChEBI" id="CHEBI:18420"/>
    </ligand>
</feature>
<dbReference type="GO" id="GO:0005829">
    <property type="term" value="C:cytosol"/>
    <property type="evidence" value="ECO:0007669"/>
    <property type="project" value="TreeGrafter"/>
</dbReference>
<dbReference type="GO" id="GO:0006048">
    <property type="term" value="P:UDP-N-acetylglucosamine biosynthetic process"/>
    <property type="evidence" value="ECO:0007669"/>
    <property type="project" value="TreeGrafter"/>
</dbReference>
<dbReference type="InterPro" id="IPR050060">
    <property type="entry name" value="Phosphoglucosamine_mutase"/>
</dbReference>
<dbReference type="Gene3D" id="3.30.310.50">
    <property type="entry name" value="Alpha-D-phosphohexomutase, C-terminal domain"/>
    <property type="match status" value="1"/>
</dbReference>
<accession>A0A1M6E4G1</accession>
<dbReference type="FunFam" id="3.40.120.10:FF:000002">
    <property type="entry name" value="Phosphoglucosamine mutase"/>
    <property type="match status" value="1"/>
</dbReference>
<comment type="similarity">
    <text evidence="1 9 10">Belongs to the phosphohexose mutase family.</text>
</comment>
<evidence type="ECO:0000259" key="12">
    <source>
        <dbReference type="Pfam" id="PF00408"/>
    </source>
</evidence>
<dbReference type="Gene3D" id="3.40.120.10">
    <property type="entry name" value="Alpha-D-Glucose-1,6-Bisphosphate, subunit A, domain 3"/>
    <property type="match status" value="3"/>
</dbReference>
<dbReference type="PRINTS" id="PR00509">
    <property type="entry name" value="PGMPMM"/>
</dbReference>
<keyword evidence="17" id="KW-1185">Reference proteome</keyword>
<dbReference type="InterPro" id="IPR005845">
    <property type="entry name" value="A-D-PHexomutase_a/b/a-II"/>
</dbReference>
<proteinExistence type="inferred from homology"/>
<dbReference type="InterPro" id="IPR036900">
    <property type="entry name" value="A-D-PHexomutase_C_sf"/>
</dbReference>
<dbReference type="GO" id="GO:0008966">
    <property type="term" value="F:phosphoglucosamine mutase activity"/>
    <property type="evidence" value="ECO:0007669"/>
    <property type="project" value="UniProtKB-UniRule"/>
</dbReference>
<dbReference type="GO" id="GO:0000287">
    <property type="term" value="F:magnesium ion binding"/>
    <property type="evidence" value="ECO:0007669"/>
    <property type="project" value="UniProtKB-UniRule"/>
</dbReference>
<dbReference type="HAMAP" id="MF_01554_B">
    <property type="entry name" value="GlmM_B"/>
    <property type="match status" value="1"/>
</dbReference>
<feature type="active site" description="Phosphoserine intermediate" evidence="9">
    <location>
        <position position="108"/>
    </location>
</feature>
<evidence type="ECO:0000256" key="5">
    <source>
        <dbReference type="ARBA" id="ARBA00023235"/>
    </source>
</evidence>
<dbReference type="GO" id="GO:0004615">
    <property type="term" value="F:phosphomannomutase activity"/>
    <property type="evidence" value="ECO:0007669"/>
    <property type="project" value="TreeGrafter"/>
</dbReference>
<evidence type="ECO:0000259" key="13">
    <source>
        <dbReference type="Pfam" id="PF02878"/>
    </source>
</evidence>
<evidence type="ECO:0000256" key="7">
    <source>
        <dbReference type="ARBA" id="ARBA00066330"/>
    </source>
</evidence>
<comment type="function">
    <text evidence="9 11">Catalyzes the conversion of glucosamine-6-phosphate to glucosamine-1-phosphate.</text>
</comment>
<dbReference type="InterPro" id="IPR006352">
    <property type="entry name" value="GlmM_bact"/>
</dbReference>
<sequence length="453" mass="47641">MSVKGDLTMGAIFGTDGVRGVANRELTPELALKLGRAGAYVLSRGLPGASLVVGWDTRISSDMLEAALTAGICSAGVNVLKVGVMPTASIAYLTRALGAAGGVVISASHNPMDDNGIKFFGASGYKLSEGMEEEIEQLVSCPDRIPAPVGAGVGRAYPVVDAVDRYVAFLKDTVSCDFSGLKVVVDCANGAASRVAPRVLAELGAEVIPIFNTPDGVNINAGCGSTHPAALQEAVLEHGAHLGLAHDGDADRVIAVDGRGNPVDGDQIMVILARALQKKGRLAKNTVVATVMSNLGLDLALGQSGIRVLKTRVGDRYVLEELLRSGATFGGEQSGHIIMLDYNTTGDGILTALQLLQVVRETGVPLQELAAQMEKLPQLLENVRVTDKEKVMNSPVLARAIREQEERLAGQGRVLVRPSGTEPLVRVMVEGRDMDLLRSIVDELVDVIRKVSS</sequence>
<dbReference type="EC" id="5.4.2.10" evidence="7 9"/>
<evidence type="ECO:0000313" key="17">
    <source>
        <dbReference type="Proteomes" id="UP000184529"/>
    </source>
</evidence>
<dbReference type="EMBL" id="FQZM01000012">
    <property type="protein sequence ID" value="SHI80377.1"/>
    <property type="molecule type" value="Genomic_DNA"/>
</dbReference>
<evidence type="ECO:0000313" key="16">
    <source>
        <dbReference type="EMBL" id="SHI80377.1"/>
    </source>
</evidence>
<keyword evidence="4 9" id="KW-0460">Magnesium</keyword>
<feature type="binding site" description="via phosphate group" evidence="9">
    <location>
        <position position="108"/>
    </location>
    <ligand>
        <name>Mg(2+)</name>
        <dbReference type="ChEBI" id="CHEBI:18420"/>
    </ligand>
</feature>
<protein>
    <recommendedName>
        <fullName evidence="8 9">Phosphoglucosamine mutase</fullName>
        <ecNumber evidence="7 9">5.4.2.10</ecNumber>
    </recommendedName>
</protein>
<dbReference type="Pfam" id="PF02879">
    <property type="entry name" value="PGM_PMM_II"/>
    <property type="match status" value="1"/>
</dbReference>
<evidence type="ECO:0000256" key="2">
    <source>
        <dbReference type="ARBA" id="ARBA00022553"/>
    </source>
</evidence>
<dbReference type="PANTHER" id="PTHR42946:SF1">
    <property type="entry name" value="PHOSPHOGLUCOMUTASE (ALPHA-D-GLUCOSE-1,6-BISPHOSPHATE-DEPENDENT)"/>
    <property type="match status" value="1"/>
</dbReference>
<comment type="catalytic activity">
    <reaction evidence="6 9 11">
        <text>alpha-D-glucosamine 1-phosphate = D-glucosamine 6-phosphate</text>
        <dbReference type="Rhea" id="RHEA:23424"/>
        <dbReference type="ChEBI" id="CHEBI:58516"/>
        <dbReference type="ChEBI" id="CHEBI:58725"/>
        <dbReference type="EC" id="5.4.2.10"/>
    </reaction>
</comment>
<gene>
    <name evidence="9" type="primary">glmM</name>
    <name evidence="16" type="ORF">SAMN02745219_01093</name>
</gene>
<dbReference type="STRING" id="1121432.SAMN02745219_01093"/>
<evidence type="ECO:0000256" key="9">
    <source>
        <dbReference type="HAMAP-Rule" id="MF_01554"/>
    </source>
</evidence>
<feature type="domain" description="Alpha-D-phosphohexomutase alpha/beta/alpha" evidence="14">
    <location>
        <begin position="165"/>
        <end position="260"/>
    </location>
</feature>
<organism evidence="16 17">
    <name type="scientific">Desulfofundulus thermosubterraneus DSM 16057</name>
    <dbReference type="NCBI Taxonomy" id="1121432"/>
    <lineage>
        <taxon>Bacteria</taxon>
        <taxon>Bacillati</taxon>
        <taxon>Bacillota</taxon>
        <taxon>Clostridia</taxon>
        <taxon>Eubacteriales</taxon>
        <taxon>Peptococcaceae</taxon>
        <taxon>Desulfofundulus</taxon>
    </lineage>
</organism>
<dbReference type="Proteomes" id="UP000184529">
    <property type="component" value="Unassembled WGS sequence"/>
</dbReference>
<dbReference type="AlphaFoldDB" id="A0A1M6E4G1"/>
<feature type="domain" description="Alpha-D-phosphohexomutase alpha/beta/alpha" evidence="15">
    <location>
        <begin position="264"/>
        <end position="375"/>
    </location>
</feature>
<evidence type="ECO:0000256" key="6">
    <source>
        <dbReference type="ARBA" id="ARBA00050364"/>
    </source>
</evidence>
<dbReference type="Pfam" id="PF02880">
    <property type="entry name" value="PGM_PMM_III"/>
    <property type="match status" value="1"/>
</dbReference>
<evidence type="ECO:0000256" key="4">
    <source>
        <dbReference type="ARBA" id="ARBA00022842"/>
    </source>
</evidence>
<evidence type="ECO:0000256" key="8">
    <source>
        <dbReference type="ARBA" id="ARBA00068193"/>
    </source>
</evidence>
<dbReference type="Pfam" id="PF02878">
    <property type="entry name" value="PGM_PMM_I"/>
    <property type="match status" value="1"/>
</dbReference>
<dbReference type="InterPro" id="IPR005843">
    <property type="entry name" value="A-D-PHexomutase_C"/>
</dbReference>
<dbReference type="InterPro" id="IPR005841">
    <property type="entry name" value="Alpha-D-phosphohexomutase_SF"/>
</dbReference>
<feature type="binding site" evidence="9">
    <location>
        <position position="249"/>
    </location>
    <ligand>
        <name>Mg(2+)</name>
        <dbReference type="ChEBI" id="CHEBI:18420"/>
    </ligand>
</feature>
<dbReference type="InterPro" id="IPR016055">
    <property type="entry name" value="A-D-PHexomutase_a/b/a-I/II/III"/>
</dbReference>
<name>A0A1M6E4G1_9FIRM</name>
<evidence type="ECO:0000256" key="11">
    <source>
        <dbReference type="RuleBase" id="RU004327"/>
    </source>
</evidence>
<dbReference type="FunFam" id="3.40.120.10:FF:000001">
    <property type="entry name" value="Phosphoglucosamine mutase"/>
    <property type="match status" value="1"/>
</dbReference>
<dbReference type="CDD" id="cd05802">
    <property type="entry name" value="GlmM"/>
    <property type="match status" value="1"/>
</dbReference>
<feature type="binding site" evidence="9">
    <location>
        <position position="247"/>
    </location>
    <ligand>
        <name>Mg(2+)</name>
        <dbReference type="ChEBI" id="CHEBI:18420"/>
    </ligand>
</feature>
<dbReference type="InterPro" id="IPR016066">
    <property type="entry name" value="A-D-PHexomutase_CS"/>
</dbReference>
<dbReference type="PROSITE" id="PS00710">
    <property type="entry name" value="PGM_PMM"/>
    <property type="match status" value="1"/>
</dbReference>
<dbReference type="InterPro" id="IPR005844">
    <property type="entry name" value="A-D-PHexomutase_a/b/a-I"/>
</dbReference>
<dbReference type="GO" id="GO:0005975">
    <property type="term" value="P:carbohydrate metabolic process"/>
    <property type="evidence" value="ECO:0007669"/>
    <property type="project" value="InterPro"/>
</dbReference>
<dbReference type="NCBIfam" id="TIGR01455">
    <property type="entry name" value="glmM"/>
    <property type="match status" value="1"/>
</dbReference>
<evidence type="ECO:0000259" key="14">
    <source>
        <dbReference type="Pfam" id="PF02879"/>
    </source>
</evidence>
<feature type="modified residue" description="Phosphoserine" evidence="9">
    <location>
        <position position="108"/>
    </location>
</feature>
<reference evidence="17" key="1">
    <citation type="submission" date="2016-11" db="EMBL/GenBank/DDBJ databases">
        <authorList>
            <person name="Varghese N."/>
            <person name="Submissions S."/>
        </authorList>
    </citation>
    <scope>NUCLEOTIDE SEQUENCE [LARGE SCALE GENOMIC DNA]</scope>
    <source>
        <strain evidence="17">DSM 16057</strain>
    </source>
</reference>
<comment type="PTM">
    <text evidence="9">Activated by phosphorylation.</text>
</comment>
<dbReference type="NCBIfam" id="NF008139">
    <property type="entry name" value="PRK10887.1"/>
    <property type="match status" value="1"/>
</dbReference>
<dbReference type="SUPFAM" id="SSF55957">
    <property type="entry name" value="Phosphoglucomutase, C-terminal domain"/>
    <property type="match status" value="1"/>
</dbReference>
<feature type="domain" description="Alpha-D-phosphohexomutase C-terminal" evidence="12">
    <location>
        <begin position="381"/>
        <end position="446"/>
    </location>
</feature>
<keyword evidence="2 9" id="KW-0597">Phosphoprotein</keyword>
<keyword evidence="5 9" id="KW-0413">Isomerase</keyword>
<feature type="domain" description="Alpha-D-phosphohexomutase alpha/beta/alpha" evidence="13">
    <location>
        <begin position="12"/>
        <end position="139"/>
    </location>
</feature>